<gene>
    <name evidence="1" type="ORF">O1611_g6284</name>
</gene>
<name>A0ACC2JIV3_9PEZI</name>
<protein>
    <submittedName>
        <fullName evidence="1">Uncharacterized protein</fullName>
    </submittedName>
</protein>
<organism evidence="1 2">
    <name type="scientific">Lasiodiplodia mahajangana</name>
    <dbReference type="NCBI Taxonomy" id="1108764"/>
    <lineage>
        <taxon>Eukaryota</taxon>
        <taxon>Fungi</taxon>
        <taxon>Dikarya</taxon>
        <taxon>Ascomycota</taxon>
        <taxon>Pezizomycotina</taxon>
        <taxon>Dothideomycetes</taxon>
        <taxon>Dothideomycetes incertae sedis</taxon>
        <taxon>Botryosphaeriales</taxon>
        <taxon>Botryosphaeriaceae</taxon>
        <taxon>Lasiodiplodia</taxon>
    </lineage>
</organism>
<keyword evidence="2" id="KW-1185">Reference proteome</keyword>
<dbReference type="Proteomes" id="UP001153332">
    <property type="component" value="Unassembled WGS sequence"/>
</dbReference>
<accession>A0ACC2JIV3</accession>
<reference evidence="1" key="1">
    <citation type="submission" date="2022-12" db="EMBL/GenBank/DDBJ databases">
        <title>Genome Sequence of Lasiodiplodia mahajangana.</title>
        <authorList>
            <person name="Buettner E."/>
        </authorList>
    </citation>
    <scope>NUCLEOTIDE SEQUENCE</scope>
    <source>
        <strain evidence="1">VT137</strain>
    </source>
</reference>
<comment type="caution">
    <text evidence="1">The sequence shown here is derived from an EMBL/GenBank/DDBJ whole genome shotgun (WGS) entry which is preliminary data.</text>
</comment>
<dbReference type="EMBL" id="JAPUUL010001459">
    <property type="protein sequence ID" value="KAJ8127351.1"/>
    <property type="molecule type" value="Genomic_DNA"/>
</dbReference>
<sequence length="333" mass="37001">MASATNLELFPEQIEFGMIMEGTELDEGDDPEYIPRQRNLGKIQHRKFTGYDQRLPMVIYGFLEQVVHGTSAAGVPNSLIIFRWGIQQRSAGKRLQSAKLSAVFQTTRRKNQASGGGIDAYYDPHVVAMAPHGTCSMLATPVAVGNSHSIEGGFEAGMGFAKGTGKVTYELSQSAEGTDQVVINGFERNIYDNAMAEEVGDPDRCNAVEWQLFENKAVRSGLPSFFRTAVRLERREEDYSDFHCTFTIRGKIDNVADGILHVKRFFGLIPRDDPIIFQPTLDKSDLKVDDMEPLVIKRDKLDGVVLSDLCKFVMFKSSVVSGMSTKDKKPTVD</sequence>
<proteinExistence type="predicted"/>
<evidence type="ECO:0000313" key="1">
    <source>
        <dbReference type="EMBL" id="KAJ8127351.1"/>
    </source>
</evidence>
<evidence type="ECO:0000313" key="2">
    <source>
        <dbReference type="Proteomes" id="UP001153332"/>
    </source>
</evidence>